<evidence type="ECO:0000256" key="2">
    <source>
        <dbReference type="ARBA" id="ARBA00023134"/>
    </source>
</evidence>
<evidence type="ECO:0000256" key="3">
    <source>
        <dbReference type="SAM" id="MobiDB-lite"/>
    </source>
</evidence>
<dbReference type="GO" id="GO:0005874">
    <property type="term" value="C:microtubule"/>
    <property type="evidence" value="ECO:0007669"/>
    <property type="project" value="TreeGrafter"/>
</dbReference>
<dbReference type="PRINTS" id="PR00195">
    <property type="entry name" value="DYNAMIN"/>
</dbReference>
<dbReference type="Proteomes" id="UP000054248">
    <property type="component" value="Unassembled WGS sequence"/>
</dbReference>
<dbReference type="SMART" id="SM00053">
    <property type="entry name" value="DYNc"/>
    <property type="match status" value="1"/>
</dbReference>
<dbReference type="EMBL" id="KN823113">
    <property type="protein sequence ID" value="KIO22299.1"/>
    <property type="molecule type" value="Genomic_DNA"/>
</dbReference>
<keyword evidence="7" id="KW-1185">Reference proteome</keyword>
<dbReference type="PANTHER" id="PTHR11566">
    <property type="entry name" value="DYNAMIN"/>
    <property type="match status" value="1"/>
</dbReference>
<dbReference type="SMART" id="SM00302">
    <property type="entry name" value="GED"/>
    <property type="match status" value="1"/>
</dbReference>
<gene>
    <name evidence="6" type="ORF">M407DRAFT_216722</name>
</gene>
<dbReference type="GO" id="GO:0005886">
    <property type="term" value="C:plasma membrane"/>
    <property type="evidence" value="ECO:0007669"/>
    <property type="project" value="TreeGrafter"/>
</dbReference>
<dbReference type="InterPro" id="IPR027417">
    <property type="entry name" value="P-loop_NTPase"/>
</dbReference>
<dbReference type="InterPro" id="IPR020850">
    <property type="entry name" value="GED_dom"/>
</dbReference>
<dbReference type="PANTHER" id="PTHR11566:SF131">
    <property type="entry name" value="GTPASE, PUTATIVE (AFU_ORTHOLOGUE AFUA_6G07630)-RELATED"/>
    <property type="match status" value="1"/>
</dbReference>
<dbReference type="GO" id="GO:0031623">
    <property type="term" value="P:receptor internalization"/>
    <property type="evidence" value="ECO:0007669"/>
    <property type="project" value="TreeGrafter"/>
</dbReference>
<evidence type="ECO:0000259" key="5">
    <source>
        <dbReference type="PROSITE" id="PS51718"/>
    </source>
</evidence>
<dbReference type="InterPro" id="IPR001401">
    <property type="entry name" value="Dynamin_GTPase"/>
</dbReference>
<feature type="domain" description="Dynamin-type G" evidence="5">
    <location>
        <begin position="52"/>
        <end position="359"/>
    </location>
</feature>
<keyword evidence="1" id="KW-0547">Nucleotide-binding</keyword>
<name>A0A0C3QCJ0_9AGAM</name>
<dbReference type="InterPro" id="IPR022812">
    <property type="entry name" value="Dynamin"/>
</dbReference>
<dbReference type="GO" id="GO:0003924">
    <property type="term" value="F:GTPase activity"/>
    <property type="evidence" value="ECO:0007669"/>
    <property type="project" value="InterPro"/>
</dbReference>
<dbReference type="CDD" id="cd08771">
    <property type="entry name" value="DLP_1"/>
    <property type="match status" value="1"/>
</dbReference>
<dbReference type="STRING" id="1051891.A0A0C3QCJ0"/>
<dbReference type="PROSITE" id="PS51388">
    <property type="entry name" value="GED"/>
    <property type="match status" value="1"/>
</dbReference>
<dbReference type="InterPro" id="IPR003130">
    <property type="entry name" value="GED"/>
</dbReference>
<dbReference type="Gene3D" id="1.20.120.1240">
    <property type="entry name" value="Dynamin, middle domain"/>
    <property type="match status" value="1"/>
</dbReference>
<dbReference type="AlphaFoldDB" id="A0A0C3QCJ0"/>
<dbReference type="GO" id="GO:0005737">
    <property type="term" value="C:cytoplasm"/>
    <property type="evidence" value="ECO:0007669"/>
    <property type="project" value="TreeGrafter"/>
</dbReference>
<keyword evidence="2" id="KW-0342">GTP-binding</keyword>
<feature type="domain" description="GED" evidence="4">
    <location>
        <begin position="678"/>
        <end position="772"/>
    </location>
</feature>
<evidence type="ECO:0008006" key="8">
    <source>
        <dbReference type="Google" id="ProtNLM"/>
    </source>
</evidence>
<proteinExistence type="predicted"/>
<dbReference type="GO" id="GO:0005525">
    <property type="term" value="F:GTP binding"/>
    <property type="evidence" value="ECO:0007669"/>
    <property type="project" value="InterPro"/>
</dbReference>
<dbReference type="Gene3D" id="3.40.50.300">
    <property type="entry name" value="P-loop containing nucleotide triphosphate hydrolases"/>
    <property type="match status" value="1"/>
</dbReference>
<reference evidence="6 7" key="1">
    <citation type="submission" date="2014-04" db="EMBL/GenBank/DDBJ databases">
        <authorList>
            <consortium name="DOE Joint Genome Institute"/>
            <person name="Kuo A."/>
            <person name="Girlanda M."/>
            <person name="Perotto S."/>
            <person name="Kohler A."/>
            <person name="Nagy L.G."/>
            <person name="Floudas D."/>
            <person name="Copeland A."/>
            <person name="Barry K.W."/>
            <person name="Cichocki N."/>
            <person name="Veneault-Fourrey C."/>
            <person name="LaButti K."/>
            <person name="Lindquist E.A."/>
            <person name="Lipzen A."/>
            <person name="Lundell T."/>
            <person name="Morin E."/>
            <person name="Murat C."/>
            <person name="Sun H."/>
            <person name="Tunlid A."/>
            <person name="Henrissat B."/>
            <person name="Grigoriev I.V."/>
            <person name="Hibbett D.S."/>
            <person name="Martin F."/>
            <person name="Nordberg H.P."/>
            <person name="Cantor M.N."/>
            <person name="Hua S.X."/>
        </authorList>
    </citation>
    <scope>NUCLEOTIDE SEQUENCE [LARGE SCALE GENOMIC DNA]</scope>
    <source>
        <strain evidence="6 7">MUT 4182</strain>
    </source>
</reference>
<dbReference type="PROSITE" id="PS51718">
    <property type="entry name" value="G_DYNAMIN_2"/>
    <property type="match status" value="1"/>
</dbReference>
<accession>A0A0C3QCJ0</accession>
<dbReference type="HOGENOM" id="CLU_008964_4_1_1"/>
<dbReference type="GO" id="GO:0008017">
    <property type="term" value="F:microtubule binding"/>
    <property type="evidence" value="ECO:0007669"/>
    <property type="project" value="TreeGrafter"/>
</dbReference>
<dbReference type="InterPro" id="IPR030381">
    <property type="entry name" value="G_DYNAMIN_dom"/>
</dbReference>
<reference evidence="7" key="2">
    <citation type="submission" date="2015-01" db="EMBL/GenBank/DDBJ databases">
        <title>Evolutionary Origins and Diversification of the Mycorrhizal Mutualists.</title>
        <authorList>
            <consortium name="DOE Joint Genome Institute"/>
            <consortium name="Mycorrhizal Genomics Consortium"/>
            <person name="Kohler A."/>
            <person name="Kuo A."/>
            <person name="Nagy L.G."/>
            <person name="Floudas D."/>
            <person name="Copeland A."/>
            <person name="Barry K.W."/>
            <person name="Cichocki N."/>
            <person name="Veneault-Fourrey C."/>
            <person name="LaButti K."/>
            <person name="Lindquist E.A."/>
            <person name="Lipzen A."/>
            <person name="Lundell T."/>
            <person name="Morin E."/>
            <person name="Murat C."/>
            <person name="Riley R."/>
            <person name="Ohm R."/>
            <person name="Sun H."/>
            <person name="Tunlid A."/>
            <person name="Henrissat B."/>
            <person name="Grigoriev I.V."/>
            <person name="Hibbett D.S."/>
            <person name="Martin F."/>
        </authorList>
    </citation>
    <scope>NUCLEOTIDE SEQUENCE [LARGE SCALE GENOMIC DNA]</scope>
    <source>
        <strain evidence="7">MUT 4182</strain>
    </source>
</reference>
<dbReference type="InterPro" id="IPR045063">
    <property type="entry name" value="Dynamin_N"/>
</dbReference>
<dbReference type="SUPFAM" id="SSF52540">
    <property type="entry name" value="P-loop containing nucleoside triphosphate hydrolases"/>
    <property type="match status" value="1"/>
</dbReference>
<evidence type="ECO:0000259" key="4">
    <source>
        <dbReference type="PROSITE" id="PS51388"/>
    </source>
</evidence>
<dbReference type="Pfam" id="PF02212">
    <property type="entry name" value="GED"/>
    <property type="match status" value="1"/>
</dbReference>
<evidence type="ECO:0000313" key="7">
    <source>
        <dbReference type="Proteomes" id="UP000054248"/>
    </source>
</evidence>
<dbReference type="Pfam" id="PF01031">
    <property type="entry name" value="Dynamin_M"/>
    <property type="match status" value="1"/>
</dbReference>
<sequence>MARPRSWSPPPSSTGGHVEGTPDDATLGQYAERSHALLDILKDLHSTGIQNELDLPKIVVIGSQSVGKSSLIESMSGIALPRNSGTCTRCPMECRLQYAPSWSCQVVLRFQYDAHGKARTEMKEVPFGEIIYDKSEVTTRLERAQHAILNPNIAPESILKGDVRPNSDTLTFSANCVCVRVAGPNVPDLYFYDLPGVIANVSDGGKERDIELVDKLATSYVSRPNCLVLLVITCDTDFENQKAGRLVLKSKDRTLKERTVGVLTKVDRIQPCDEERWLQILRGDELVLRNGWYCVKQRGPKELEAGVTWEEAKVQEQNFFSTETPWCDLEGSLSGRVGSKALSVKLGNILSDLVSKELPTIQTQVIQHLSEAKIALAKFAPVNTEQPQTEVIRLLQEFARTLAKHIDGVPPSLASFDSLEEDPTDTASTGLMNALNNSYDRFRQRIRDTAPQFRPWSSSIEAKQEELDLMADMKLDDDPLGVPGARVFYLDQVMNMAQKELPGNFPFSVKEVLISRSTTQWRDIAAQSFQEVWDHLVNHANRLIDIHFGRYSRGGLKDDVQRVIVGHMKGLAKNAMEKVEGLCQTEESPYTQNDHYFFDYRTKLLLRYKAAHRQSKSQSSVIQSLQDHDSSWKPQRNSDEAHWQNINEVLSGLATIGIPGIVATDLIKLLPDDNMGPAFEIMAEVRAYFQVAYKRFSDNIPKQIDNDFVRGITKDLNVVLFSQMINSLTPTKCYEYLEEPAEVIQRRKELEARIKRLQAAKDRLLEFNRAQDRGFLRASYHL</sequence>
<dbReference type="InterPro" id="IPR000375">
    <property type="entry name" value="Dynamin_stalk"/>
</dbReference>
<protein>
    <recommendedName>
        <fullName evidence="8">GED domain-containing protein</fullName>
    </recommendedName>
</protein>
<evidence type="ECO:0000256" key="1">
    <source>
        <dbReference type="ARBA" id="ARBA00022741"/>
    </source>
</evidence>
<evidence type="ECO:0000313" key="6">
    <source>
        <dbReference type="EMBL" id="KIO22299.1"/>
    </source>
</evidence>
<dbReference type="OrthoDB" id="5061070at2759"/>
<organism evidence="6 7">
    <name type="scientific">Tulasnella calospora MUT 4182</name>
    <dbReference type="NCBI Taxonomy" id="1051891"/>
    <lineage>
        <taxon>Eukaryota</taxon>
        <taxon>Fungi</taxon>
        <taxon>Dikarya</taxon>
        <taxon>Basidiomycota</taxon>
        <taxon>Agaricomycotina</taxon>
        <taxon>Agaricomycetes</taxon>
        <taxon>Cantharellales</taxon>
        <taxon>Tulasnellaceae</taxon>
        <taxon>Tulasnella</taxon>
    </lineage>
</organism>
<feature type="region of interest" description="Disordered" evidence="3">
    <location>
        <begin position="1"/>
        <end position="24"/>
    </location>
</feature>
<dbReference type="Pfam" id="PF00350">
    <property type="entry name" value="Dynamin_N"/>
    <property type="match status" value="1"/>
</dbReference>